<dbReference type="EMBL" id="BMZG01000002">
    <property type="protein sequence ID" value="GHA66084.1"/>
    <property type="molecule type" value="Genomic_DNA"/>
</dbReference>
<accession>A0A8J3FZU4</accession>
<proteinExistence type="predicted"/>
<organism evidence="1 2">
    <name type="scientific">Formosimonas limnophila</name>
    <dbReference type="NCBI Taxonomy" id="1384487"/>
    <lineage>
        <taxon>Bacteria</taxon>
        <taxon>Pseudomonadati</taxon>
        <taxon>Pseudomonadota</taxon>
        <taxon>Betaproteobacteria</taxon>
        <taxon>Burkholderiales</taxon>
        <taxon>Burkholderiaceae</taxon>
        <taxon>Formosimonas</taxon>
    </lineage>
</organism>
<sequence length="135" mass="15841">MYEFDEIRETFRRGYKAEPGHYPATYRCPLGKSPSSDDDLEPYSHALYVAICKTLDTMPLIFRRYFVITTVERVALRWNPKKQQDEHILITDKQVYQRIAHSITGAHWRDVEHMMKNGGEKKMQAALVFGVKQYA</sequence>
<evidence type="ECO:0000313" key="1">
    <source>
        <dbReference type="EMBL" id="GHA66084.1"/>
    </source>
</evidence>
<dbReference type="Proteomes" id="UP000614287">
    <property type="component" value="Unassembled WGS sequence"/>
</dbReference>
<dbReference type="RefSeq" id="WP_189490689.1">
    <property type="nucleotide sequence ID" value="NZ_BMZG01000002.1"/>
</dbReference>
<comment type="caution">
    <text evidence="1">The sequence shown here is derived from an EMBL/GenBank/DDBJ whole genome shotgun (WGS) entry which is preliminary data.</text>
</comment>
<keyword evidence="2" id="KW-1185">Reference proteome</keyword>
<reference evidence="1" key="1">
    <citation type="journal article" date="2014" name="Int. J. Syst. Evol. Microbiol.">
        <title>Complete genome sequence of Corynebacterium casei LMG S-19264T (=DSM 44701T), isolated from a smear-ripened cheese.</title>
        <authorList>
            <consortium name="US DOE Joint Genome Institute (JGI-PGF)"/>
            <person name="Walter F."/>
            <person name="Albersmeier A."/>
            <person name="Kalinowski J."/>
            <person name="Ruckert C."/>
        </authorList>
    </citation>
    <scope>NUCLEOTIDE SEQUENCE</scope>
    <source>
        <strain evidence="1">KCTC 32501</strain>
    </source>
</reference>
<dbReference type="AlphaFoldDB" id="A0A8J3FZU4"/>
<gene>
    <name evidence="1" type="ORF">GCM10009007_03160</name>
</gene>
<protein>
    <submittedName>
        <fullName evidence="1">Uncharacterized protein</fullName>
    </submittedName>
</protein>
<reference evidence="1" key="2">
    <citation type="submission" date="2020-09" db="EMBL/GenBank/DDBJ databases">
        <authorList>
            <person name="Sun Q."/>
            <person name="Kim S."/>
        </authorList>
    </citation>
    <scope>NUCLEOTIDE SEQUENCE</scope>
    <source>
        <strain evidence="1">KCTC 32501</strain>
    </source>
</reference>
<evidence type="ECO:0000313" key="2">
    <source>
        <dbReference type="Proteomes" id="UP000614287"/>
    </source>
</evidence>
<name>A0A8J3FZU4_9BURK</name>